<gene>
    <name evidence="3" type="ORF">OM076_21395</name>
</gene>
<dbReference type="InterPro" id="IPR058502">
    <property type="entry name" value="PLL-like_beta-prop"/>
</dbReference>
<dbReference type="Pfam" id="PF26607">
    <property type="entry name" value="DUF8189"/>
    <property type="match status" value="1"/>
</dbReference>
<evidence type="ECO:0000259" key="2">
    <source>
        <dbReference type="Pfam" id="PF26607"/>
    </source>
</evidence>
<feature type="chain" id="PRO_5040991758" description="PLL-like beta propeller domain-containing protein" evidence="1">
    <location>
        <begin position="23"/>
        <end position="449"/>
    </location>
</feature>
<dbReference type="RefSeq" id="WP_270042083.1">
    <property type="nucleotide sequence ID" value="NZ_JAPDOD010000021.1"/>
</dbReference>
<keyword evidence="4" id="KW-1185">Reference proteome</keyword>
<dbReference type="Gene3D" id="2.120.10.70">
    <property type="entry name" value="Fucose-specific lectin"/>
    <property type="match status" value="2"/>
</dbReference>
<evidence type="ECO:0000313" key="3">
    <source>
        <dbReference type="EMBL" id="MDA0162843.1"/>
    </source>
</evidence>
<dbReference type="EMBL" id="JAPDOD010000021">
    <property type="protein sequence ID" value="MDA0162843.1"/>
    <property type="molecule type" value="Genomic_DNA"/>
</dbReference>
<comment type="caution">
    <text evidence="3">The sequence shown here is derived from an EMBL/GenBank/DDBJ whole genome shotgun (WGS) entry which is preliminary data.</text>
</comment>
<dbReference type="AlphaFoldDB" id="A0A9X3MWX0"/>
<name>A0A9X3MWX0_9ACTN</name>
<accession>A0A9X3MWX0</accession>
<feature type="signal peptide" evidence="1">
    <location>
        <begin position="1"/>
        <end position="22"/>
    </location>
</feature>
<dbReference type="SUPFAM" id="SSF89372">
    <property type="entry name" value="Fucose-specific lectin"/>
    <property type="match status" value="1"/>
</dbReference>
<proteinExistence type="predicted"/>
<keyword evidence="1" id="KW-0732">Signal</keyword>
<reference evidence="3" key="1">
    <citation type="submission" date="2022-10" db="EMBL/GenBank/DDBJ databases">
        <title>The WGS of Solirubrobacter ginsenosidimutans DSM 21036.</title>
        <authorList>
            <person name="Jiang Z."/>
        </authorList>
    </citation>
    <scope>NUCLEOTIDE SEQUENCE</scope>
    <source>
        <strain evidence="3">DSM 21036</strain>
    </source>
</reference>
<evidence type="ECO:0000256" key="1">
    <source>
        <dbReference type="SAM" id="SignalP"/>
    </source>
</evidence>
<organism evidence="3 4">
    <name type="scientific">Solirubrobacter ginsenosidimutans</name>
    <dbReference type="NCBI Taxonomy" id="490573"/>
    <lineage>
        <taxon>Bacteria</taxon>
        <taxon>Bacillati</taxon>
        <taxon>Actinomycetota</taxon>
        <taxon>Thermoleophilia</taxon>
        <taxon>Solirubrobacterales</taxon>
        <taxon>Solirubrobacteraceae</taxon>
        <taxon>Solirubrobacter</taxon>
    </lineage>
</organism>
<dbReference type="Proteomes" id="UP001149140">
    <property type="component" value="Unassembled WGS sequence"/>
</dbReference>
<evidence type="ECO:0000313" key="4">
    <source>
        <dbReference type="Proteomes" id="UP001149140"/>
    </source>
</evidence>
<sequence length="449" mass="47304">MVHRICLVAALLFVMLTASASADVFDDNPSAAALNGTVYVFARDSGDRILERRMTSGTWSDWAVVPGLDVGAGSGPGALAFGQSVMLFVRGQDGAVWWNQADAGGGWFGWRSLGGQVTSAPSAGLRYNTTTVDLAARGTDNALYHRSLVQGQSWSPWEKFDQNLGSAPTVVGFHSSGSIDVFTRDAGGNVAQRYWQNGSWNGPYDLGGQIIGAPASATAWLNRLDLFVRGTNNFLYYHEHPTPGMVWTLVDQTPLSSSPAGTSDRPGHELLFARVGNDLQIRDVTVPGPLLGKPTFGPWSSLGPIALPSTPPPPVDTPAPLPAPAPAPVQPAAPLITLAPTISYQFSAAKRTTRLSALNVTAVPAGATVKATCPKGCSAKSYTVTKKKAGTVSLKAFIKRPLKVGTKITVITTKPGTIGSHKVLTIRARKRPSVTARCLPPGVTKPQAC</sequence>
<protein>
    <recommendedName>
        <fullName evidence="2">PLL-like beta propeller domain-containing protein</fullName>
    </recommendedName>
</protein>
<feature type="domain" description="PLL-like beta propeller" evidence="2">
    <location>
        <begin position="58"/>
        <end position="274"/>
    </location>
</feature>